<keyword evidence="8" id="KW-1185">Reference proteome</keyword>
<dbReference type="InterPro" id="IPR011500">
    <property type="entry name" value="GPCR_3_9-Cys_dom"/>
</dbReference>
<keyword evidence="2" id="KW-0812">Transmembrane</keyword>
<dbReference type="Gene3D" id="3.40.50.2300">
    <property type="match status" value="1"/>
</dbReference>
<keyword evidence="3" id="KW-1133">Transmembrane helix</keyword>
<dbReference type="GO" id="GO:0004930">
    <property type="term" value="F:G protein-coupled receptor activity"/>
    <property type="evidence" value="ECO:0007669"/>
    <property type="project" value="InterPro"/>
</dbReference>
<accession>A0A315WCH1</accession>
<dbReference type="EMBL" id="NHOQ01000137">
    <property type="protein sequence ID" value="PWA32783.1"/>
    <property type="molecule type" value="Genomic_DNA"/>
</dbReference>
<organism evidence="7 8">
    <name type="scientific">Gambusia affinis</name>
    <name type="common">Western mosquitofish</name>
    <name type="synonym">Heterandria affinis</name>
    <dbReference type="NCBI Taxonomy" id="33528"/>
    <lineage>
        <taxon>Eukaryota</taxon>
        <taxon>Metazoa</taxon>
        <taxon>Chordata</taxon>
        <taxon>Craniata</taxon>
        <taxon>Vertebrata</taxon>
        <taxon>Euteleostomi</taxon>
        <taxon>Actinopterygii</taxon>
        <taxon>Neopterygii</taxon>
        <taxon>Teleostei</taxon>
        <taxon>Neoteleostei</taxon>
        <taxon>Acanthomorphata</taxon>
        <taxon>Ovalentaria</taxon>
        <taxon>Atherinomorphae</taxon>
        <taxon>Cyprinodontiformes</taxon>
        <taxon>Poeciliidae</taxon>
        <taxon>Poeciliinae</taxon>
        <taxon>Gambusia</taxon>
    </lineage>
</organism>
<dbReference type="Gene3D" id="2.10.50.30">
    <property type="entry name" value="GPCR, family 3, nine cysteines domain"/>
    <property type="match status" value="1"/>
</dbReference>
<dbReference type="AlphaFoldDB" id="A0A315WCH1"/>
<evidence type="ECO:0000256" key="2">
    <source>
        <dbReference type="ARBA" id="ARBA00022692"/>
    </source>
</evidence>
<dbReference type="FunFam" id="2.10.50.30:FF:000007">
    <property type="entry name" value="Vomeronasal 2, receptor 82"/>
    <property type="match status" value="1"/>
</dbReference>
<sequence length="173" mass="19272">MKILLEELSRDPSPPRQWIGSEAWFTDMDMLRFTSCAGAIGVAIQQSVIPGFRNFLLDLSPSEVAASPVLSEFWEDAFNCTLRKSEIFQVLTELKKVNFSQNGYHVSFDANGDPVAFYELVNWQTNERGAIEPVPVSVCSESCPPGTRKVLQKGKPICCYDCIPCPEGEISNM</sequence>
<comment type="caution">
    <text evidence="7">The sequence shown here is derived from an EMBL/GenBank/DDBJ whole genome shotgun (WGS) entry which is preliminary data.</text>
</comment>
<comment type="subcellular location">
    <subcellularLocation>
        <location evidence="1">Membrane</location>
    </subcellularLocation>
</comment>
<dbReference type="PANTHER" id="PTHR24061">
    <property type="entry name" value="CALCIUM-SENSING RECEPTOR-RELATED"/>
    <property type="match status" value="1"/>
</dbReference>
<evidence type="ECO:0000256" key="4">
    <source>
        <dbReference type="ARBA" id="ARBA00023136"/>
    </source>
</evidence>
<evidence type="ECO:0000256" key="3">
    <source>
        <dbReference type="ARBA" id="ARBA00022989"/>
    </source>
</evidence>
<evidence type="ECO:0000313" key="8">
    <source>
        <dbReference type="Proteomes" id="UP000250572"/>
    </source>
</evidence>
<protein>
    <recommendedName>
        <fullName evidence="9">GPCR family 3 nine cysteines domain-containing protein</fullName>
    </recommendedName>
</protein>
<evidence type="ECO:0000313" key="7">
    <source>
        <dbReference type="EMBL" id="PWA32783.1"/>
    </source>
</evidence>
<proteinExistence type="predicted"/>
<dbReference type="Proteomes" id="UP000250572">
    <property type="component" value="Unassembled WGS sequence"/>
</dbReference>
<dbReference type="InterPro" id="IPR000068">
    <property type="entry name" value="GPCR_3_Ca_sens_rcpt-rel"/>
</dbReference>
<dbReference type="InterPro" id="IPR028082">
    <property type="entry name" value="Peripla_BP_I"/>
</dbReference>
<feature type="domain" description="Receptor ligand binding region" evidence="5">
    <location>
        <begin position="15"/>
        <end position="125"/>
    </location>
</feature>
<name>A0A315WCH1_GAMAF</name>
<evidence type="ECO:0000256" key="1">
    <source>
        <dbReference type="ARBA" id="ARBA00004370"/>
    </source>
</evidence>
<gene>
    <name evidence="7" type="ORF">CCH79_00021074</name>
</gene>
<evidence type="ECO:0000259" key="5">
    <source>
        <dbReference type="Pfam" id="PF01094"/>
    </source>
</evidence>
<dbReference type="PANTHER" id="PTHR24061:SF528">
    <property type="entry name" value="C-FAMILY ODORANT RECEPTOR OLFCD2-RELATED"/>
    <property type="match status" value="1"/>
</dbReference>
<feature type="non-terminal residue" evidence="7">
    <location>
        <position position="173"/>
    </location>
</feature>
<dbReference type="GO" id="GO:0005886">
    <property type="term" value="C:plasma membrane"/>
    <property type="evidence" value="ECO:0007669"/>
    <property type="project" value="TreeGrafter"/>
</dbReference>
<keyword evidence="4" id="KW-0472">Membrane</keyword>
<reference evidence="7 8" key="1">
    <citation type="journal article" date="2018" name="G3 (Bethesda)">
        <title>A High-Quality Reference Genome for the Invasive Mosquitofish Gambusia affinis Using a Chicago Library.</title>
        <authorList>
            <person name="Hoffberg S.L."/>
            <person name="Troendle N.J."/>
            <person name="Glenn T.C."/>
            <person name="Mahmud O."/>
            <person name="Louha S."/>
            <person name="Chalopin D."/>
            <person name="Bennetzen J.L."/>
            <person name="Mauricio R."/>
        </authorList>
    </citation>
    <scope>NUCLEOTIDE SEQUENCE [LARGE SCALE GENOMIC DNA]</scope>
    <source>
        <strain evidence="7">NE01/NJP1002.9</strain>
        <tissue evidence="7">Muscle</tissue>
    </source>
</reference>
<dbReference type="InterPro" id="IPR038550">
    <property type="entry name" value="GPCR_3_9-Cys_sf"/>
</dbReference>
<dbReference type="InterPro" id="IPR001828">
    <property type="entry name" value="ANF_lig-bd_rcpt"/>
</dbReference>
<dbReference type="Pfam" id="PF01094">
    <property type="entry name" value="ANF_receptor"/>
    <property type="match status" value="1"/>
</dbReference>
<dbReference type="SUPFAM" id="SSF53822">
    <property type="entry name" value="Periplasmic binding protein-like I"/>
    <property type="match status" value="1"/>
</dbReference>
<evidence type="ECO:0000259" key="6">
    <source>
        <dbReference type="Pfam" id="PF07562"/>
    </source>
</evidence>
<evidence type="ECO:0008006" key="9">
    <source>
        <dbReference type="Google" id="ProtNLM"/>
    </source>
</evidence>
<feature type="domain" description="GPCR family 3 nine cysteines" evidence="6">
    <location>
        <begin position="134"/>
        <end position="172"/>
    </location>
</feature>
<dbReference type="Pfam" id="PF07562">
    <property type="entry name" value="NCD3G"/>
    <property type="match status" value="1"/>
</dbReference>